<evidence type="ECO:0000256" key="1">
    <source>
        <dbReference type="SAM" id="MobiDB-lite"/>
    </source>
</evidence>
<feature type="compositionally biased region" description="Low complexity" evidence="1">
    <location>
        <begin position="18"/>
        <end position="33"/>
    </location>
</feature>
<reference evidence="2" key="1">
    <citation type="journal article" date="2021" name="Proc. Natl. Acad. Sci. U.S.A.">
        <title>A Catalog of Tens of Thousands of Viruses from Human Metagenomes Reveals Hidden Associations with Chronic Diseases.</title>
        <authorList>
            <person name="Tisza M.J."/>
            <person name="Buck C.B."/>
        </authorList>
    </citation>
    <scope>NUCLEOTIDE SEQUENCE</scope>
    <source>
        <strain evidence="2">CtJyX12</strain>
    </source>
</reference>
<protein>
    <submittedName>
        <fullName evidence="2">Uncharacterized protein</fullName>
    </submittedName>
</protein>
<organism evidence="2">
    <name type="scientific">Siphoviridae sp. ctJyX12</name>
    <dbReference type="NCBI Taxonomy" id="2827840"/>
    <lineage>
        <taxon>Viruses</taxon>
        <taxon>Duplodnaviria</taxon>
        <taxon>Heunggongvirae</taxon>
        <taxon>Uroviricota</taxon>
        <taxon>Caudoviricetes</taxon>
    </lineage>
</organism>
<dbReference type="EMBL" id="BK032646">
    <property type="protein sequence ID" value="DAF53048.1"/>
    <property type="molecule type" value="Genomic_DNA"/>
</dbReference>
<sequence>MKCERRAAARTFPVRAVASSSTSSFAPLSTSSSERAAGELDAGAEFDFESDFGADSDFGTGKASTSLRVPQATPALLRTCFSRSISAVAREIKPVP</sequence>
<feature type="region of interest" description="Disordered" evidence="1">
    <location>
        <begin position="16"/>
        <end position="37"/>
    </location>
</feature>
<accession>A0A8S5SQ45</accession>
<proteinExistence type="predicted"/>
<name>A0A8S5SQ45_9CAUD</name>
<evidence type="ECO:0000313" key="2">
    <source>
        <dbReference type="EMBL" id="DAF53048.1"/>
    </source>
</evidence>